<evidence type="ECO:0000313" key="1">
    <source>
        <dbReference type="EMBL" id="KAI0038613.1"/>
    </source>
</evidence>
<sequence length="91" mass="10348">IKQTVYVGCSNNKVMYKLKGIIYFRHAYFIAHIIGDSAETWFHDGITMGRVCISEEKFNTISDIYQTRGYKASVLIYSTVYKNATVPALAL</sequence>
<dbReference type="Proteomes" id="UP000814033">
    <property type="component" value="Unassembled WGS sequence"/>
</dbReference>
<comment type="caution">
    <text evidence="1">The sequence shown here is derived from an EMBL/GenBank/DDBJ whole genome shotgun (WGS) entry which is preliminary data.</text>
</comment>
<gene>
    <name evidence="1" type="ORF">FA95DRAFT_1505307</name>
</gene>
<accession>A0ACB8R3P7</accession>
<reference evidence="1" key="2">
    <citation type="journal article" date="2022" name="New Phytol.">
        <title>Evolutionary transition to the ectomycorrhizal habit in the genomes of a hyperdiverse lineage of mushroom-forming fungi.</title>
        <authorList>
            <person name="Looney B."/>
            <person name="Miyauchi S."/>
            <person name="Morin E."/>
            <person name="Drula E."/>
            <person name="Courty P.E."/>
            <person name="Kohler A."/>
            <person name="Kuo A."/>
            <person name="LaButti K."/>
            <person name="Pangilinan J."/>
            <person name="Lipzen A."/>
            <person name="Riley R."/>
            <person name="Andreopoulos W."/>
            <person name="He G."/>
            <person name="Johnson J."/>
            <person name="Nolan M."/>
            <person name="Tritt A."/>
            <person name="Barry K.W."/>
            <person name="Grigoriev I.V."/>
            <person name="Nagy L.G."/>
            <person name="Hibbett D."/>
            <person name="Henrissat B."/>
            <person name="Matheny P.B."/>
            <person name="Labbe J."/>
            <person name="Martin F.M."/>
        </authorList>
    </citation>
    <scope>NUCLEOTIDE SEQUENCE</scope>
    <source>
        <strain evidence="1">FP105234-sp</strain>
    </source>
</reference>
<organism evidence="1 2">
    <name type="scientific">Auriscalpium vulgare</name>
    <dbReference type="NCBI Taxonomy" id="40419"/>
    <lineage>
        <taxon>Eukaryota</taxon>
        <taxon>Fungi</taxon>
        <taxon>Dikarya</taxon>
        <taxon>Basidiomycota</taxon>
        <taxon>Agaricomycotina</taxon>
        <taxon>Agaricomycetes</taxon>
        <taxon>Russulales</taxon>
        <taxon>Auriscalpiaceae</taxon>
        <taxon>Auriscalpium</taxon>
    </lineage>
</organism>
<feature type="non-terminal residue" evidence="1">
    <location>
        <position position="1"/>
    </location>
</feature>
<protein>
    <submittedName>
        <fullName evidence="1">Uncharacterized protein</fullName>
    </submittedName>
</protein>
<dbReference type="EMBL" id="MU276453">
    <property type="protein sequence ID" value="KAI0038613.1"/>
    <property type="molecule type" value="Genomic_DNA"/>
</dbReference>
<proteinExistence type="predicted"/>
<reference evidence="1" key="1">
    <citation type="submission" date="2021-02" db="EMBL/GenBank/DDBJ databases">
        <authorList>
            <consortium name="DOE Joint Genome Institute"/>
            <person name="Ahrendt S."/>
            <person name="Looney B.P."/>
            <person name="Miyauchi S."/>
            <person name="Morin E."/>
            <person name="Drula E."/>
            <person name="Courty P.E."/>
            <person name="Chicoki N."/>
            <person name="Fauchery L."/>
            <person name="Kohler A."/>
            <person name="Kuo A."/>
            <person name="Labutti K."/>
            <person name="Pangilinan J."/>
            <person name="Lipzen A."/>
            <person name="Riley R."/>
            <person name="Andreopoulos W."/>
            <person name="He G."/>
            <person name="Johnson J."/>
            <person name="Barry K.W."/>
            <person name="Grigoriev I.V."/>
            <person name="Nagy L."/>
            <person name="Hibbett D."/>
            <person name="Henrissat B."/>
            <person name="Matheny P.B."/>
            <person name="Labbe J."/>
            <person name="Martin F."/>
        </authorList>
    </citation>
    <scope>NUCLEOTIDE SEQUENCE</scope>
    <source>
        <strain evidence="1">FP105234-sp</strain>
    </source>
</reference>
<name>A0ACB8R3P7_9AGAM</name>
<evidence type="ECO:0000313" key="2">
    <source>
        <dbReference type="Proteomes" id="UP000814033"/>
    </source>
</evidence>
<keyword evidence="2" id="KW-1185">Reference proteome</keyword>